<proteinExistence type="predicted"/>
<protein>
    <submittedName>
        <fullName evidence="1">DNA helicase</fullName>
    </submittedName>
</protein>
<organism evidence="1 2">
    <name type="scientific">Piscirickettsia salmonis</name>
    <dbReference type="NCBI Taxonomy" id="1238"/>
    <lineage>
        <taxon>Bacteria</taxon>
        <taxon>Pseudomonadati</taxon>
        <taxon>Pseudomonadota</taxon>
        <taxon>Gammaproteobacteria</taxon>
        <taxon>Thiotrichales</taxon>
        <taxon>Piscirickettsiaceae</taxon>
        <taxon>Piscirickettsia</taxon>
    </lineage>
</organism>
<keyword evidence="1" id="KW-0547">Nucleotide-binding</keyword>
<accession>A0A1L6TBZ8</accession>
<reference evidence="1 2" key="1">
    <citation type="journal article" date="2014" name="Genome Announc.">
        <title>Comparative Genome Analysis of Two Isolates of the Fish Pathogen Piscirickettsia salmonis from Different Hosts Reveals Major Differences in Virulence-Associated Secretion Systems.</title>
        <authorList>
            <person name="Bohle H."/>
            <person name="Henriquez P."/>
            <person name="Grothusen H."/>
            <person name="Navas E."/>
            <person name="Sandoval A."/>
            <person name="Bustamante F."/>
            <person name="Bustos P."/>
            <person name="Mancilla M."/>
        </authorList>
    </citation>
    <scope>NUCLEOTIDE SEQUENCE [LARGE SCALE GENOMIC DNA]</scope>
    <source>
        <strain evidence="2">B1-32597</strain>
    </source>
</reference>
<dbReference type="EMBL" id="CP012508">
    <property type="protein sequence ID" value="ALB22852.1"/>
    <property type="molecule type" value="Genomic_DNA"/>
</dbReference>
<dbReference type="RefSeq" id="WP_017378302.1">
    <property type="nucleotide sequence ID" value="NZ_CP012508.1"/>
</dbReference>
<evidence type="ECO:0000313" key="2">
    <source>
        <dbReference type="Proteomes" id="UP000029558"/>
    </source>
</evidence>
<sequence>MSKIKSLKPFVHEITVDVQFSKKQAMHIRKLGQNLDLRVITPKAMVRLGEQLFTAKLISAIDLMSLLQPGFNQNYGEVAAQMGMQLKQPPALMNAIQFYYESWQKKIRQKDVNSQQKLLARREYHLMLALQKSLGLPVDGKMIQAKKTVIEDL</sequence>
<keyword evidence="1" id="KW-0378">Hydrolase</keyword>
<keyword evidence="1" id="KW-0347">Helicase</keyword>
<gene>
    <name evidence="1" type="ORF">KU39_1670</name>
</gene>
<dbReference type="AlphaFoldDB" id="A0A1L6TBZ8"/>
<dbReference type="GO" id="GO:0004386">
    <property type="term" value="F:helicase activity"/>
    <property type="evidence" value="ECO:0007669"/>
    <property type="project" value="UniProtKB-KW"/>
</dbReference>
<dbReference type="Proteomes" id="UP000029558">
    <property type="component" value="Chromosome"/>
</dbReference>
<name>A0A1L6TBZ8_PISSA</name>
<evidence type="ECO:0000313" key="1">
    <source>
        <dbReference type="EMBL" id="ALB22852.1"/>
    </source>
</evidence>
<dbReference type="OrthoDB" id="5615740at2"/>
<keyword evidence="1" id="KW-0067">ATP-binding</keyword>